<sequence>DAGKLQSSLNKTLAALDEARGEVAEKDRVLRSREALLESTGLESRRLSDLLDKERQARKMERHMFETNQRTNQTIQRGIQQTETRVVELETARAEDRRKAERMEQQFNEMLRERNNLLFALWNRLSTLCGQDWIRANSLIDGAELATPSVIARNLPGFSKNLIQSVSSLEMLFVDFKTKIRNVEKTLTKDYQTLEHAVDARIKRLDKLEAAVSRMESKSSSRRSASRASSYSDPNSEVIKLKGENKILKAELRFHQQISPTVGPNGGSGSRAPSIAGNGIAEDAQSLRSPSKSLQAPLPPSMARHHSASAVEMLNAGGLGLDRGRQPHIQQHISQLQMQSPQMMGVPSAHAAARPPLVGVPDRKSSVQSPTLSTATAAAGSGTPSEQRWIHRLKELERRLKAEREARLLDRSGARKRLEEGQMENEQLRAMLEREKEKRMSLESGGVGWERAER</sequence>
<dbReference type="Proteomes" id="UP001186974">
    <property type="component" value="Unassembled WGS sequence"/>
</dbReference>
<organism evidence="1 2">
    <name type="scientific">Coniosporium uncinatum</name>
    <dbReference type="NCBI Taxonomy" id="93489"/>
    <lineage>
        <taxon>Eukaryota</taxon>
        <taxon>Fungi</taxon>
        <taxon>Dikarya</taxon>
        <taxon>Ascomycota</taxon>
        <taxon>Pezizomycotina</taxon>
        <taxon>Dothideomycetes</taxon>
        <taxon>Dothideomycetes incertae sedis</taxon>
        <taxon>Coniosporium</taxon>
    </lineage>
</organism>
<accession>A0ACC3DHG2</accession>
<proteinExistence type="predicted"/>
<keyword evidence="2" id="KW-1185">Reference proteome</keyword>
<dbReference type="EMBL" id="JAWDJW010004441">
    <property type="protein sequence ID" value="KAK3075331.1"/>
    <property type="molecule type" value="Genomic_DNA"/>
</dbReference>
<name>A0ACC3DHG2_9PEZI</name>
<comment type="caution">
    <text evidence="1">The sequence shown here is derived from an EMBL/GenBank/DDBJ whole genome shotgun (WGS) entry which is preliminary data.</text>
</comment>
<reference evidence="1" key="1">
    <citation type="submission" date="2024-09" db="EMBL/GenBank/DDBJ databases">
        <title>Black Yeasts Isolated from many extreme environments.</title>
        <authorList>
            <person name="Coleine C."/>
            <person name="Stajich J.E."/>
            <person name="Selbmann L."/>
        </authorList>
    </citation>
    <scope>NUCLEOTIDE SEQUENCE</scope>
    <source>
        <strain evidence="1">CCFEE 5737</strain>
    </source>
</reference>
<protein>
    <submittedName>
        <fullName evidence="1">Uncharacterized protein</fullName>
    </submittedName>
</protein>
<evidence type="ECO:0000313" key="2">
    <source>
        <dbReference type="Proteomes" id="UP001186974"/>
    </source>
</evidence>
<gene>
    <name evidence="1" type="ORF">LTS18_014059</name>
</gene>
<evidence type="ECO:0000313" key="1">
    <source>
        <dbReference type="EMBL" id="KAK3075331.1"/>
    </source>
</evidence>
<feature type="non-terminal residue" evidence="1">
    <location>
        <position position="1"/>
    </location>
</feature>